<keyword evidence="7" id="KW-1185">Reference proteome</keyword>
<dbReference type="Gene3D" id="1.25.40.20">
    <property type="entry name" value="Ankyrin repeat-containing domain"/>
    <property type="match status" value="11"/>
</dbReference>
<comment type="caution">
    <text evidence="6">The sequence shown here is derived from an EMBL/GenBank/DDBJ whole genome shotgun (WGS) entry which is preliminary data.</text>
</comment>
<evidence type="ECO:0000256" key="5">
    <source>
        <dbReference type="SAM" id="MobiDB-lite"/>
    </source>
</evidence>
<protein>
    <submittedName>
        <fullName evidence="6">Ankyrin</fullName>
    </submittedName>
</protein>
<feature type="repeat" description="ANK" evidence="3">
    <location>
        <begin position="436"/>
        <end position="468"/>
    </location>
</feature>
<keyword evidence="2 3" id="KW-0040">ANK repeat</keyword>
<evidence type="ECO:0000256" key="1">
    <source>
        <dbReference type="ARBA" id="ARBA00022737"/>
    </source>
</evidence>
<evidence type="ECO:0000256" key="2">
    <source>
        <dbReference type="ARBA" id="ARBA00023043"/>
    </source>
</evidence>
<dbReference type="Proteomes" id="UP000193944">
    <property type="component" value="Unassembled WGS sequence"/>
</dbReference>
<feature type="compositionally biased region" description="Low complexity" evidence="5">
    <location>
        <begin position="2094"/>
        <end position="2110"/>
    </location>
</feature>
<dbReference type="InterPro" id="IPR036770">
    <property type="entry name" value="Ankyrin_rpt-contain_sf"/>
</dbReference>
<name>A0A1Y1WDY3_9FUNG</name>
<feature type="repeat" description="ANK" evidence="3">
    <location>
        <begin position="1575"/>
        <end position="1607"/>
    </location>
</feature>
<dbReference type="EMBL" id="MCFG01000399">
    <property type="protein sequence ID" value="ORX71730.1"/>
    <property type="molecule type" value="Genomic_DNA"/>
</dbReference>
<dbReference type="InterPro" id="IPR002110">
    <property type="entry name" value="Ankyrin_rpt"/>
</dbReference>
<feature type="region of interest" description="Disordered" evidence="5">
    <location>
        <begin position="2245"/>
        <end position="2281"/>
    </location>
</feature>
<feature type="repeat" description="ANK" evidence="3">
    <location>
        <begin position="843"/>
        <end position="875"/>
    </location>
</feature>
<keyword evidence="1" id="KW-0677">Repeat</keyword>
<dbReference type="Pfam" id="PF12796">
    <property type="entry name" value="Ank_2"/>
    <property type="match status" value="13"/>
</dbReference>
<evidence type="ECO:0000256" key="3">
    <source>
        <dbReference type="PROSITE-ProRule" id="PRU00023"/>
    </source>
</evidence>
<dbReference type="Pfam" id="PF00023">
    <property type="entry name" value="Ank"/>
    <property type="match status" value="1"/>
</dbReference>
<dbReference type="PANTHER" id="PTHR24198">
    <property type="entry name" value="ANKYRIN REPEAT AND PROTEIN KINASE DOMAIN-CONTAINING PROTEIN"/>
    <property type="match status" value="1"/>
</dbReference>
<accession>A0A1Y1WDY3</accession>
<dbReference type="OrthoDB" id="2156718at2759"/>
<dbReference type="STRING" id="1754192.A0A1Y1WDY3"/>
<reference evidence="6 7" key="1">
    <citation type="submission" date="2016-08" db="EMBL/GenBank/DDBJ databases">
        <title>A Parts List for Fungal Cellulosomes Revealed by Comparative Genomics.</title>
        <authorList>
            <consortium name="DOE Joint Genome Institute"/>
            <person name="Haitjema C.H."/>
            <person name="Gilmore S.P."/>
            <person name="Henske J.K."/>
            <person name="Solomon K.V."/>
            <person name="De Groot R."/>
            <person name="Kuo A."/>
            <person name="Mondo S.J."/>
            <person name="Salamov A.A."/>
            <person name="Labutti K."/>
            <person name="Zhao Z."/>
            <person name="Chiniquy J."/>
            <person name="Barry K."/>
            <person name="Brewer H.M."/>
            <person name="Purvine S.O."/>
            <person name="Wright A.T."/>
            <person name="Boxma B."/>
            <person name="Van Alen T."/>
            <person name="Hackstein J.H."/>
            <person name="Baker S.E."/>
            <person name="Grigoriev I.V."/>
            <person name="O'Malley M.A."/>
        </authorList>
    </citation>
    <scope>NUCLEOTIDE SEQUENCE [LARGE SCALE GENOMIC DNA]</scope>
    <source>
        <strain evidence="6 7">S4</strain>
    </source>
</reference>
<organism evidence="6 7">
    <name type="scientific">Anaeromyces robustus</name>
    <dbReference type="NCBI Taxonomy" id="1754192"/>
    <lineage>
        <taxon>Eukaryota</taxon>
        <taxon>Fungi</taxon>
        <taxon>Fungi incertae sedis</taxon>
        <taxon>Chytridiomycota</taxon>
        <taxon>Chytridiomycota incertae sedis</taxon>
        <taxon>Neocallimastigomycetes</taxon>
        <taxon>Neocallimastigales</taxon>
        <taxon>Neocallimastigaceae</taxon>
        <taxon>Anaeromyces</taxon>
    </lineage>
</organism>
<feature type="coiled-coil region" evidence="4">
    <location>
        <begin position="2168"/>
        <end position="2196"/>
    </location>
</feature>
<dbReference type="SUPFAM" id="SSF48403">
    <property type="entry name" value="Ankyrin repeat"/>
    <property type="match status" value="9"/>
</dbReference>
<dbReference type="PROSITE" id="PS50297">
    <property type="entry name" value="ANK_REP_REGION"/>
    <property type="match status" value="8"/>
</dbReference>
<evidence type="ECO:0000313" key="6">
    <source>
        <dbReference type="EMBL" id="ORX71730.1"/>
    </source>
</evidence>
<feature type="repeat" description="ANK" evidence="3">
    <location>
        <begin position="2470"/>
        <end position="2504"/>
    </location>
</feature>
<dbReference type="PROSITE" id="PS50088">
    <property type="entry name" value="ANK_REPEAT"/>
    <property type="match status" value="13"/>
</dbReference>
<evidence type="ECO:0000313" key="7">
    <source>
        <dbReference type="Proteomes" id="UP000193944"/>
    </source>
</evidence>
<dbReference type="PANTHER" id="PTHR24198:SF165">
    <property type="entry name" value="ANKYRIN REPEAT-CONTAINING PROTEIN-RELATED"/>
    <property type="match status" value="1"/>
</dbReference>
<feature type="repeat" description="ANK" evidence="3">
    <location>
        <begin position="132"/>
        <end position="164"/>
    </location>
</feature>
<feature type="repeat" description="ANK" evidence="3">
    <location>
        <begin position="2505"/>
        <end position="2537"/>
    </location>
</feature>
<feature type="repeat" description="ANK" evidence="3">
    <location>
        <begin position="367"/>
        <end position="399"/>
    </location>
</feature>
<sequence length="2571" mass="298894">MVYLYVSFKDILDDINNRDINTYTLSILKEYIIGNHSSMLLHNDSKEIKLIEERYNNAINISNFVRANDIKGLNEYINDKSLKEKDLKSLCGYDLLLDAIDNNSDQKFIEYCLELYSDLNYNTISLSTPLCHNINPLYIAVDHGNFAIADILIEKGVNINYTDNSGGNIISYLLKRSLNMEKLKYILDKSVLINADLYNFFKTTSKEFVFESKFINFYNPDENNDTKLSCFDYILYKEVNNHNEENISLLKEIILNKDFDPHSINEKSLELIIKYNLYNLIELLIKCKKDFINSNLSIYILKHAASIEKNTNIVKYILENINDDYLFENYGNELIFTIAKYPSDDKNKIELINILIDKGYNINLKVSNTYLLMESVKQNDILLTKMLIEKGANINIKDKMQKTLLMHFIKYNNTKNYDILELILHKTTDIDEKDVNNNTALHYACKYNNLDGIIYLLKKNIKINEKNSNGQTPLMISIIKQNWKCALTLLKCINIDVNIADNDNNTPLYYMINNSIKENEIYNKLLSHNAYINNEDINKKVFFKKIIDNEELIRAFKESPIIIYNSGRQETKIYNPLIFAIKINNLKLLKTFLNFDIDPNVKDNNQELPILFAIKNNNLDAIKILIKYNADYESNRQQILHLASSCKKELLSYILELENIEDDSFYYHSNNSSKIFKVCSNNDINELKKIINDKKNFYDINEKNSDGLTPIFYSIKQKNYEISEYLLENCDINVNITDSNNETIFDYIIINKIQNIYNLLEKLVKHGGSINIKYFNKSYLDLIISNTDLIKLFINYGIPIKDNKNGRAFLVPNPVIFSIKQNNYSFTEALLKNNGSVDEIDSDHKTPIIYAIDNNNKSIIDLLLKYNAGINKKYNNGDITPIIYTVEKNNSSLFNYLLSTIPNEVDKHQIIISIIKYSLNHKNFDMIDFIKNNTNYNIDIICDIIGELLKQNEIDLNSRNDKEYSLLHYVCYTGKLFIIKELLNNNQSFNVKNDIDMTPLMIAIIHKKYDCAKYILKSDKSIDVNCQDKFGETALKYLLKNFDYDEEIIELLYDRGVYFKKDDFKNEYNLKYILKCVYLLKLFIEKGIKLKTKNDNIKDIKTPLIFSVKNNIKSLIISLLNLKANVNEIDDSNKSPLYYAINNNNIEVINILLNFNADINKEIMDGKTALIYIIENEKRNIFMEILKNKNIQENFESIILSIYNYNFLSKNYDIITFLVNHLEDKNYDIYNPFQKLLDSDKYDIYETDKDKGWDLLHYASYTGNLKLIDILLNNKYHFDINKRCNDGSTPLMLSIKNEKFECASILINNDSDVNIVDYYGDTPLTYMLKNNNSYNEYILDNLIKKDASLPIKYISDNDDLKYIINNKFIMKKITYEGIKIKDETSKIITIQHPLLYAVKHNNTTLIKELIRNGAKIDDVDENNNNAIIYAIINKNYEIVKYLLSHNIEINYSQLDNKSPIIISIRRNEPLSFKLIIENINNNPQRLDEVINKIIEYAKFKDDFDIIKFIHKHLDRNIYPNYDQLNKILIENDKNYNIKESKEEQPLHYACMEGNILNITDLILNKKIDVNEQNNDGYTPLMVAIKNNNDECVKTLLNICNTINTNIEDYNGLTPINYMIKNKIEKLDIIELLLKHDSYVTIDNNKFDKIFDILFQSKTIVEYIIKNGIKIKKEKGTVHHITNLIKFSIDIDYTKLLKLLLKNGMKIEKETCDDKNPIFYAIQNNKKDTFKFFMKQIKEKNRDKIIKYVISNAFKTKKCSLLSMLKGWSNSDTINNVINDAIDNDSVYNTIGYEPLHIACSKNNSKLVNNLLDLGYDVNTKNKSNQEESLLMAIKNKKYDIVKILLEKGKNINTNIYDKNHITPLMFMIIDKESINKEIFEKLLQHGASLNETYKEDSPLILSIKMGKNEYSKSIINQTTFDINQRDKNNKTVISYMIDHKIDNQEIFDLLFEKGGYIESKYINDNKAIKLVESNKGLIKSIIKNGIIINKGDSIIHIKTPLIHCVKGSKNTLAEKLLENNIYVDESDEEGMTPLFHSIRSNNSKLFKILLYKFNADNTKKNKAGQTPLKYAKKMKKNSMMITELQKYVHLHQSSISSPSSKSSTLNNSFNENNLKTNNEKSNIYLINNNQSTLTYDKSKITNIADIININNNNNKNPIIEIVHLNKQNNTNKEEIINKEKNLKKTKEKNLKKIKEEKLITEKSKSQKLSKDNISDINSYLSNGKMLNTKSSNKMKKSLLLIDEENSVDNDDVDDDNDVTDDDSDVTDVTDDGNDVIDVTDDDNDTVETEDIVYNNNDDDKTVETEDIVYNNNDNNKTVETEDIVYNKKENDINNYPELHYACIEENEEFIKMFINEFNYDVNERSDDGETPLLISIKFKKYKSVKMLLNFNADITIPDIHDETPISYVLRHPSNENNKILKLFLSKLKITQSYQPENLTPLNYLIKYKNIEGIQILSKAIDFDINVIDNNGDSPLLFVLKNYIEEEKLISVLISLGANVNQKDKDTKTPLIYAIEKEKIELVKLLLENNAIVDYTTKESITPLKLSIIKGNVNIARELLNIKINNDKQDDH</sequence>
<feature type="region of interest" description="Disordered" evidence="5">
    <location>
        <begin position="2094"/>
        <end position="2113"/>
    </location>
</feature>
<dbReference type="SMART" id="SM00248">
    <property type="entry name" value="ANK"/>
    <property type="match status" value="47"/>
</dbReference>
<feature type="repeat" description="ANK" evidence="3">
    <location>
        <begin position="1541"/>
        <end position="1574"/>
    </location>
</feature>
<feature type="repeat" description="ANK" evidence="3">
    <location>
        <begin position="1790"/>
        <end position="1822"/>
    </location>
</feature>
<reference evidence="6 7" key="2">
    <citation type="submission" date="2016-08" db="EMBL/GenBank/DDBJ databases">
        <title>Pervasive Adenine N6-methylation of Active Genes in Fungi.</title>
        <authorList>
            <consortium name="DOE Joint Genome Institute"/>
            <person name="Mondo S.J."/>
            <person name="Dannebaum R.O."/>
            <person name="Kuo R.C."/>
            <person name="Labutti K."/>
            <person name="Haridas S."/>
            <person name="Kuo A."/>
            <person name="Salamov A."/>
            <person name="Ahrendt S.R."/>
            <person name="Lipzen A."/>
            <person name="Sullivan W."/>
            <person name="Andreopoulos W.B."/>
            <person name="Clum A."/>
            <person name="Lindquist E."/>
            <person name="Daum C."/>
            <person name="Ramamoorthy G.K."/>
            <person name="Gryganskyi A."/>
            <person name="Culley D."/>
            <person name="Magnuson J.K."/>
            <person name="James T.Y."/>
            <person name="O'Malley M.A."/>
            <person name="Stajich J.E."/>
            <person name="Spatafora J.W."/>
            <person name="Visel A."/>
            <person name="Grigoriev I.V."/>
        </authorList>
    </citation>
    <scope>NUCLEOTIDE SEQUENCE [LARGE SCALE GENOMIC DNA]</scope>
    <source>
        <strain evidence="6 7">S4</strain>
    </source>
</reference>
<evidence type="ECO:0000256" key="4">
    <source>
        <dbReference type="SAM" id="Coils"/>
    </source>
</evidence>
<feature type="repeat" description="ANK" evidence="3">
    <location>
        <begin position="2367"/>
        <end position="2399"/>
    </location>
</feature>
<gene>
    <name evidence="6" type="ORF">BCR32DRAFT_250073</name>
</gene>
<keyword evidence="4" id="KW-0175">Coiled coil</keyword>
<feature type="repeat" description="ANK" evidence="3">
    <location>
        <begin position="1393"/>
        <end position="1421"/>
    </location>
</feature>
<feature type="repeat" description="ANK" evidence="3">
    <location>
        <begin position="1132"/>
        <end position="1160"/>
    </location>
</feature>
<proteinExistence type="predicted"/>
<feature type="repeat" description="ANK" evidence="3">
    <location>
        <begin position="1286"/>
        <end position="1318"/>
    </location>
</feature>